<protein>
    <submittedName>
        <fullName evidence="7">Zinc finger protein 77</fullName>
    </submittedName>
</protein>
<proteinExistence type="predicted"/>
<feature type="domain" description="C2H2-type" evidence="6">
    <location>
        <begin position="129"/>
        <end position="156"/>
    </location>
</feature>
<dbReference type="PANTHER" id="PTHR23234:SF10">
    <property type="entry name" value="RIKEN CDNA 6720489N17 GENE-RELATED"/>
    <property type="match status" value="1"/>
</dbReference>
<name>A0A226DBQ5_FOLCA</name>
<dbReference type="SMART" id="SM00355">
    <property type="entry name" value="ZnF_C2H2"/>
    <property type="match status" value="9"/>
</dbReference>
<keyword evidence="1" id="KW-0479">Metal-binding</keyword>
<dbReference type="InterPro" id="IPR050758">
    <property type="entry name" value="Znf_C2H2-type"/>
</dbReference>
<keyword evidence="3 5" id="KW-0863">Zinc-finger</keyword>
<feature type="domain" description="C2H2-type" evidence="6">
    <location>
        <begin position="157"/>
        <end position="184"/>
    </location>
</feature>
<feature type="domain" description="C2H2-type" evidence="6">
    <location>
        <begin position="216"/>
        <end position="244"/>
    </location>
</feature>
<evidence type="ECO:0000256" key="2">
    <source>
        <dbReference type="ARBA" id="ARBA00022737"/>
    </source>
</evidence>
<evidence type="ECO:0000256" key="4">
    <source>
        <dbReference type="ARBA" id="ARBA00022833"/>
    </source>
</evidence>
<dbReference type="AlphaFoldDB" id="A0A226DBQ5"/>
<evidence type="ECO:0000256" key="3">
    <source>
        <dbReference type="ARBA" id="ARBA00022771"/>
    </source>
</evidence>
<keyword evidence="2" id="KW-0677">Repeat</keyword>
<dbReference type="InterPro" id="IPR036236">
    <property type="entry name" value="Znf_C2H2_sf"/>
</dbReference>
<dbReference type="SUPFAM" id="SSF57667">
    <property type="entry name" value="beta-beta-alpha zinc fingers"/>
    <property type="match status" value="5"/>
</dbReference>
<dbReference type="Pfam" id="PF13912">
    <property type="entry name" value="zf-C2H2_6"/>
    <property type="match status" value="3"/>
</dbReference>
<evidence type="ECO:0000256" key="1">
    <source>
        <dbReference type="ARBA" id="ARBA00022723"/>
    </source>
</evidence>
<dbReference type="Proteomes" id="UP000198287">
    <property type="component" value="Unassembled WGS sequence"/>
</dbReference>
<dbReference type="GO" id="GO:0008270">
    <property type="term" value="F:zinc ion binding"/>
    <property type="evidence" value="ECO:0007669"/>
    <property type="project" value="UniProtKB-KW"/>
</dbReference>
<dbReference type="OMA" id="HEVEQCE"/>
<feature type="domain" description="C2H2-type" evidence="6">
    <location>
        <begin position="247"/>
        <end position="275"/>
    </location>
</feature>
<gene>
    <name evidence="7" type="ORF">Fcan01_23333</name>
</gene>
<evidence type="ECO:0000259" key="6">
    <source>
        <dbReference type="PROSITE" id="PS50157"/>
    </source>
</evidence>
<organism evidence="7 8">
    <name type="scientific">Folsomia candida</name>
    <name type="common">Springtail</name>
    <dbReference type="NCBI Taxonomy" id="158441"/>
    <lineage>
        <taxon>Eukaryota</taxon>
        <taxon>Metazoa</taxon>
        <taxon>Ecdysozoa</taxon>
        <taxon>Arthropoda</taxon>
        <taxon>Hexapoda</taxon>
        <taxon>Collembola</taxon>
        <taxon>Entomobryomorpha</taxon>
        <taxon>Isotomoidea</taxon>
        <taxon>Isotomidae</taxon>
        <taxon>Proisotominae</taxon>
        <taxon>Folsomia</taxon>
    </lineage>
</organism>
<dbReference type="EMBL" id="LNIX01000027">
    <property type="protein sequence ID" value="OXA42157.1"/>
    <property type="molecule type" value="Genomic_DNA"/>
</dbReference>
<dbReference type="InterPro" id="IPR013087">
    <property type="entry name" value="Znf_C2H2_type"/>
</dbReference>
<accession>A0A226DBQ5</accession>
<keyword evidence="4" id="KW-0862">Zinc</keyword>
<evidence type="ECO:0000313" key="7">
    <source>
        <dbReference type="EMBL" id="OXA42157.1"/>
    </source>
</evidence>
<dbReference type="Pfam" id="PF13909">
    <property type="entry name" value="zf-H2C2_5"/>
    <property type="match status" value="1"/>
</dbReference>
<dbReference type="Pfam" id="PF00096">
    <property type="entry name" value="zf-C2H2"/>
    <property type="match status" value="3"/>
</dbReference>
<dbReference type="PANTHER" id="PTHR23234">
    <property type="entry name" value="ZNF44 PROTEIN"/>
    <property type="match status" value="1"/>
</dbReference>
<dbReference type="Gene3D" id="3.30.160.60">
    <property type="entry name" value="Classic Zinc Finger"/>
    <property type="match status" value="6"/>
</dbReference>
<feature type="domain" description="C2H2-type" evidence="6">
    <location>
        <begin position="37"/>
        <end position="65"/>
    </location>
</feature>
<comment type="caution">
    <text evidence="7">The sequence shown here is derived from an EMBL/GenBank/DDBJ whole genome shotgun (WGS) entry which is preliminary data.</text>
</comment>
<sequence>MEATSPKIPQCPQCLISFKTIKVLNTHLKTHDKNAFVNCKICGKSLKNRVALHRHMRFTHSNKAKPKCKICSVEFVRPENLRGHMANVHSTEARPRHPCSVVGCGKTFLYNHGLSRHFGTEHAENPVRFCCTLCSKEYTTKLNLEAHIAAHTGEKSYKCDTCGMIFVTHYRLKAHQEVHREKSKRKVYKCELCPSTFLSKMGISRHVRTIHGDRNYLCTHCNKKYNRLSGLRYHILTKHKTEDMPSYSCEECEYKTVVKTNLKLHIKRVHEGDHLNSKEVFSKRANNMTTSLVPTQVFWVSVVAQK</sequence>
<dbReference type="PROSITE" id="PS00028">
    <property type="entry name" value="ZINC_FINGER_C2H2_1"/>
    <property type="match status" value="7"/>
</dbReference>
<feature type="domain" description="C2H2-type" evidence="6">
    <location>
        <begin position="66"/>
        <end position="94"/>
    </location>
</feature>
<evidence type="ECO:0000256" key="5">
    <source>
        <dbReference type="PROSITE-ProRule" id="PRU00042"/>
    </source>
</evidence>
<evidence type="ECO:0000313" key="8">
    <source>
        <dbReference type="Proteomes" id="UP000198287"/>
    </source>
</evidence>
<dbReference type="PROSITE" id="PS50157">
    <property type="entry name" value="ZINC_FINGER_C2H2_2"/>
    <property type="match status" value="8"/>
</dbReference>
<feature type="domain" description="C2H2-type" evidence="6">
    <location>
        <begin position="188"/>
        <end position="216"/>
    </location>
</feature>
<dbReference type="FunFam" id="3.30.160.60:FF:000688">
    <property type="entry name" value="zinc finger protein 197 isoform X1"/>
    <property type="match status" value="1"/>
</dbReference>
<keyword evidence="8" id="KW-1185">Reference proteome</keyword>
<feature type="domain" description="C2H2-type" evidence="6">
    <location>
        <begin position="97"/>
        <end position="126"/>
    </location>
</feature>
<dbReference type="OrthoDB" id="6077919at2759"/>
<reference evidence="7 8" key="1">
    <citation type="submission" date="2015-12" db="EMBL/GenBank/DDBJ databases">
        <title>The genome of Folsomia candida.</title>
        <authorList>
            <person name="Faddeeva A."/>
            <person name="Derks M.F."/>
            <person name="Anvar Y."/>
            <person name="Smit S."/>
            <person name="Van Straalen N."/>
            <person name="Roelofs D."/>
        </authorList>
    </citation>
    <scope>NUCLEOTIDE SEQUENCE [LARGE SCALE GENOMIC DNA]</scope>
    <source>
        <strain evidence="7 8">VU population</strain>
        <tissue evidence="7">Whole body</tissue>
    </source>
</reference>
<dbReference type="STRING" id="158441.A0A226DBQ5"/>